<keyword evidence="3" id="KW-1185">Reference proteome</keyword>
<comment type="caution">
    <text evidence="2">The sequence shown here is derived from an EMBL/GenBank/DDBJ whole genome shotgun (WGS) entry which is preliminary data.</text>
</comment>
<evidence type="ECO:0008006" key="4">
    <source>
        <dbReference type="Google" id="ProtNLM"/>
    </source>
</evidence>
<feature type="compositionally biased region" description="Gly residues" evidence="1">
    <location>
        <begin position="116"/>
        <end position="129"/>
    </location>
</feature>
<dbReference type="EMBL" id="BAABME010025206">
    <property type="protein sequence ID" value="GAA0171717.1"/>
    <property type="molecule type" value="Genomic_DNA"/>
</dbReference>
<evidence type="ECO:0000313" key="2">
    <source>
        <dbReference type="EMBL" id="GAA0171717.1"/>
    </source>
</evidence>
<proteinExistence type="predicted"/>
<dbReference type="Proteomes" id="UP001454036">
    <property type="component" value="Unassembled WGS sequence"/>
</dbReference>
<feature type="region of interest" description="Disordered" evidence="1">
    <location>
        <begin position="56"/>
        <end position="82"/>
    </location>
</feature>
<feature type="compositionally biased region" description="Basic and acidic residues" evidence="1">
    <location>
        <begin position="56"/>
        <end position="73"/>
    </location>
</feature>
<protein>
    <recommendedName>
        <fullName evidence="4">CCHC-type domain-containing protein</fullName>
    </recommendedName>
</protein>
<gene>
    <name evidence="2" type="ORF">LIER_41206</name>
</gene>
<organism evidence="2 3">
    <name type="scientific">Lithospermum erythrorhizon</name>
    <name type="common">Purple gromwell</name>
    <name type="synonym">Lithospermum officinale var. erythrorhizon</name>
    <dbReference type="NCBI Taxonomy" id="34254"/>
    <lineage>
        <taxon>Eukaryota</taxon>
        <taxon>Viridiplantae</taxon>
        <taxon>Streptophyta</taxon>
        <taxon>Embryophyta</taxon>
        <taxon>Tracheophyta</taxon>
        <taxon>Spermatophyta</taxon>
        <taxon>Magnoliopsida</taxon>
        <taxon>eudicotyledons</taxon>
        <taxon>Gunneridae</taxon>
        <taxon>Pentapetalae</taxon>
        <taxon>asterids</taxon>
        <taxon>lamiids</taxon>
        <taxon>Boraginales</taxon>
        <taxon>Boraginaceae</taxon>
        <taxon>Boraginoideae</taxon>
        <taxon>Lithospermeae</taxon>
        <taxon>Lithospermum</taxon>
    </lineage>
</organism>
<dbReference type="AlphaFoldDB" id="A0AAV3RBJ8"/>
<sequence>MLLRLPGRNMLLRIYSHLLELIRGPLFWPNLSHLPTVLPPIIHVLPEMPKKCRTVDANEKRKNAEKSATAREKANRKKRTVHFKNSRKGTVMHCKLCGGAGHNKKGCQQSQQTVGAGDGDGTPGDGGQNGKKRGSKRKWVGTSMFQPVQANPGGDGSSTTPAVQTQSPSTSRKSKKSRN</sequence>
<name>A0AAV3RBJ8_LITER</name>
<evidence type="ECO:0000256" key="1">
    <source>
        <dbReference type="SAM" id="MobiDB-lite"/>
    </source>
</evidence>
<feature type="region of interest" description="Disordered" evidence="1">
    <location>
        <begin position="101"/>
        <end position="179"/>
    </location>
</feature>
<accession>A0AAV3RBJ8</accession>
<feature type="compositionally biased region" description="Basic residues" evidence="1">
    <location>
        <begin position="130"/>
        <end position="139"/>
    </location>
</feature>
<reference evidence="2 3" key="1">
    <citation type="submission" date="2024-01" db="EMBL/GenBank/DDBJ databases">
        <title>The complete chloroplast genome sequence of Lithospermum erythrorhizon: insights into the phylogenetic relationship among Boraginaceae species and the maternal lineages of purple gromwells.</title>
        <authorList>
            <person name="Okada T."/>
            <person name="Watanabe K."/>
        </authorList>
    </citation>
    <scope>NUCLEOTIDE SEQUENCE [LARGE SCALE GENOMIC DNA]</scope>
</reference>
<evidence type="ECO:0000313" key="3">
    <source>
        <dbReference type="Proteomes" id="UP001454036"/>
    </source>
</evidence>